<dbReference type="PANTHER" id="PTHR33164">
    <property type="entry name" value="TRANSCRIPTIONAL REGULATOR, MARR FAMILY"/>
    <property type="match status" value="1"/>
</dbReference>
<dbReference type="RefSeq" id="WP_253836907.1">
    <property type="nucleotide sequence ID" value="NZ_JAMTCS010000009.1"/>
</dbReference>
<keyword evidence="3" id="KW-1185">Reference proteome</keyword>
<dbReference type="AlphaFoldDB" id="A0A9X2G4K4"/>
<name>A0A9X2G4K4_9MICO</name>
<dbReference type="EMBL" id="JAMTCS010000009">
    <property type="protein sequence ID" value="MCP2265625.1"/>
    <property type="molecule type" value="Genomic_DNA"/>
</dbReference>
<dbReference type="PROSITE" id="PS50995">
    <property type="entry name" value="HTH_MARR_2"/>
    <property type="match status" value="1"/>
</dbReference>
<reference evidence="2" key="1">
    <citation type="submission" date="2022-06" db="EMBL/GenBank/DDBJ databases">
        <title>Genomic Encyclopedia of Archaeal and Bacterial Type Strains, Phase II (KMG-II): from individual species to whole genera.</title>
        <authorList>
            <person name="Goeker M."/>
        </authorList>
    </citation>
    <scope>NUCLEOTIDE SEQUENCE</scope>
    <source>
        <strain evidence="2">DSM 26652</strain>
    </source>
</reference>
<accession>A0A9X2G4K4</accession>
<dbReference type="InterPro" id="IPR036388">
    <property type="entry name" value="WH-like_DNA-bd_sf"/>
</dbReference>
<evidence type="ECO:0000313" key="2">
    <source>
        <dbReference type="EMBL" id="MCP2265625.1"/>
    </source>
</evidence>
<dbReference type="Gene3D" id="1.10.10.10">
    <property type="entry name" value="Winged helix-like DNA-binding domain superfamily/Winged helix DNA-binding domain"/>
    <property type="match status" value="1"/>
</dbReference>
<dbReference type="PANTHER" id="PTHR33164:SF99">
    <property type="entry name" value="MARR FAMILY REGULATORY PROTEIN"/>
    <property type="match status" value="1"/>
</dbReference>
<proteinExistence type="predicted"/>
<dbReference type="Pfam" id="PF12802">
    <property type="entry name" value="MarR_2"/>
    <property type="match status" value="1"/>
</dbReference>
<comment type="caution">
    <text evidence="2">The sequence shown here is derived from an EMBL/GenBank/DDBJ whole genome shotgun (WGS) entry which is preliminary data.</text>
</comment>
<dbReference type="GO" id="GO:0003700">
    <property type="term" value="F:DNA-binding transcription factor activity"/>
    <property type="evidence" value="ECO:0007669"/>
    <property type="project" value="InterPro"/>
</dbReference>
<keyword evidence="2" id="KW-0238">DNA-binding</keyword>
<dbReference type="InterPro" id="IPR036390">
    <property type="entry name" value="WH_DNA-bd_sf"/>
</dbReference>
<dbReference type="InterPro" id="IPR000835">
    <property type="entry name" value="HTH_MarR-typ"/>
</dbReference>
<dbReference type="SMART" id="SM00347">
    <property type="entry name" value="HTH_MARR"/>
    <property type="match status" value="1"/>
</dbReference>
<gene>
    <name evidence="2" type="ORF">APR03_002983</name>
</gene>
<sequence length="153" mass="16942">MADVTGIEPEEWALWRAFLVSHAQVSRRIDAQLHRDSGLAQGEYATMTSILEAPGRRLRVGQIAAALGWEKSRASHLVGRMERRGLLAREVCADDARATDITVTPEGRRAYLGAVRGHAAEVRRVFLDHVRPEERAVVTDVLTRVLDNLGPTP</sequence>
<dbReference type="SUPFAM" id="SSF46785">
    <property type="entry name" value="Winged helix' DNA-binding domain"/>
    <property type="match status" value="1"/>
</dbReference>
<dbReference type="Proteomes" id="UP001139493">
    <property type="component" value="Unassembled WGS sequence"/>
</dbReference>
<evidence type="ECO:0000259" key="1">
    <source>
        <dbReference type="PROSITE" id="PS50995"/>
    </source>
</evidence>
<organism evidence="2 3">
    <name type="scientific">Promicromonospora thailandica</name>
    <dbReference type="NCBI Taxonomy" id="765201"/>
    <lineage>
        <taxon>Bacteria</taxon>
        <taxon>Bacillati</taxon>
        <taxon>Actinomycetota</taxon>
        <taxon>Actinomycetes</taxon>
        <taxon>Micrococcales</taxon>
        <taxon>Promicromonosporaceae</taxon>
        <taxon>Promicromonospora</taxon>
    </lineage>
</organism>
<evidence type="ECO:0000313" key="3">
    <source>
        <dbReference type="Proteomes" id="UP001139493"/>
    </source>
</evidence>
<dbReference type="GO" id="GO:0003677">
    <property type="term" value="F:DNA binding"/>
    <property type="evidence" value="ECO:0007669"/>
    <property type="project" value="UniProtKB-KW"/>
</dbReference>
<dbReference type="InterPro" id="IPR039422">
    <property type="entry name" value="MarR/SlyA-like"/>
</dbReference>
<protein>
    <submittedName>
        <fullName evidence="2">DNA-binding transcriptional regulator, MarR family</fullName>
    </submittedName>
</protein>
<feature type="domain" description="HTH marR-type" evidence="1">
    <location>
        <begin position="1"/>
        <end position="147"/>
    </location>
</feature>
<dbReference type="GO" id="GO:0006950">
    <property type="term" value="P:response to stress"/>
    <property type="evidence" value="ECO:0007669"/>
    <property type="project" value="TreeGrafter"/>
</dbReference>